<feature type="domain" description="PAS" evidence="8">
    <location>
        <begin position="414"/>
        <end position="487"/>
    </location>
</feature>
<dbReference type="AlphaFoldDB" id="A0A4D6GX32"/>
<dbReference type="InterPro" id="IPR013767">
    <property type="entry name" value="PAS_fold"/>
</dbReference>
<dbReference type="InterPro" id="IPR000014">
    <property type="entry name" value="PAS"/>
</dbReference>
<dbReference type="SMART" id="SM00065">
    <property type="entry name" value="GAF"/>
    <property type="match status" value="1"/>
</dbReference>
<dbReference type="InterPro" id="IPR004358">
    <property type="entry name" value="Sig_transdc_His_kin-like_C"/>
</dbReference>
<dbReference type="GO" id="GO:0006355">
    <property type="term" value="P:regulation of DNA-templated transcription"/>
    <property type="evidence" value="ECO:0007669"/>
    <property type="project" value="InterPro"/>
</dbReference>
<name>A0A4D6GX32_HALS9</name>
<evidence type="ECO:0000256" key="4">
    <source>
        <dbReference type="ARBA" id="ARBA00022679"/>
    </source>
</evidence>
<dbReference type="InterPro" id="IPR005467">
    <property type="entry name" value="His_kinase_dom"/>
</dbReference>
<dbReference type="RefSeq" id="WP_136361271.1">
    <property type="nucleotide sequence ID" value="NZ_VRYN01000005.1"/>
</dbReference>
<dbReference type="EMBL" id="CP038631">
    <property type="protein sequence ID" value="QCC44767.1"/>
    <property type="molecule type" value="Genomic_DNA"/>
</dbReference>
<dbReference type="Pfam" id="PF02518">
    <property type="entry name" value="HATPase_c"/>
    <property type="match status" value="1"/>
</dbReference>
<proteinExistence type="predicted"/>
<evidence type="ECO:0000259" key="8">
    <source>
        <dbReference type="PROSITE" id="PS50112"/>
    </source>
</evidence>
<evidence type="ECO:0000313" key="11">
    <source>
        <dbReference type="Proteomes" id="UP000296216"/>
    </source>
</evidence>
<evidence type="ECO:0000313" key="10">
    <source>
        <dbReference type="EMBL" id="TYO75520.1"/>
    </source>
</evidence>
<dbReference type="SUPFAM" id="SSF55874">
    <property type="entry name" value="ATPase domain of HSP90 chaperone/DNA topoisomerase II/histidine kinase"/>
    <property type="match status" value="1"/>
</dbReference>
<dbReference type="SUPFAM" id="SSF47384">
    <property type="entry name" value="Homodimeric domain of signal transducing histidine kinase"/>
    <property type="match status" value="1"/>
</dbReference>
<dbReference type="Gene3D" id="1.10.287.130">
    <property type="match status" value="1"/>
</dbReference>
<dbReference type="Proteomes" id="UP000296216">
    <property type="component" value="Chromosome"/>
</dbReference>
<reference evidence="9" key="3">
    <citation type="journal article" name="MicrobiologyOpen">
        <title>Whole-genome comparison between the type strain of Halobacterium salinarum (DSM 3754(T)) and the laboratory strains R1 and NRC-1.</title>
        <authorList>
            <person name="Pfeiffer F."/>
            <person name="Losensky G."/>
            <person name="Marchfelder A."/>
            <person name="Habermann B."/>
            <person name="Dyall-Smith M."/>
        </authorList>
    </citation>
    <scope>NUCLEOTIDE SEQUENCE</scope>
    <source>
        <strain evidence="9">91-R6</strain>
    </source>
</reference>
<comment type="catalytic activity">
    <reaction evidence="1">
        <text>ATP + protein L-histidine = ADP + protein N-phospho-L-histidine.</text>
        <dbReference type="EC" id="2.7.13.3"/>
    </reaction>
</comment>
<evidence type="ECO:0000256" key="1">
    <source>
        <dbReference type="ARBA" id="ARBA00000085"/>
    </source>
</evidence>
<dbReference type="InterPro" id="IPR003594">
    <property type="entry name" value="HATPase_dom"/>
</dbReference>
<gene>
    <name evidence="10" type="ORF">APQ99_02016</name>
    <name evidence="9" type="ORF">HBSAL_05470</name>
</gene>
<dbReference type="SUPFAM" id="SSF55785">
    <property type="entry name" value="PYP-like sensor domain (PAS domain)"/>
    <property type="match status" value="2"/>
</dbReference>
<dbReference type="Pfam" id="PF13185">
    <property type="entry name" value="GAF_2"/>
    <property type="match status" value="1"/>
</dbReference>
<dbReference type="InterPro" id="IPR003661">
    <property type="entry name" value="HisK_dim/P_dom"/>
</dbReference>
<dbReference type="EC" id="2.7.13.3" evidence="2"/>
<dbReference type="InterPro" id="IPR036097">
    <property type="entry name" value="HisK_dim/P_sf"/>
</dbReference>
<dbReference type="PRINTS" id="PR00344">
    <property type="entry name" value="BCTRLSENSOR"/>
</dbReference>
<dbReference type="SMART" id="SM00387">
    <property type="entry name" value="HATPase_c"/>
    <property type="match status" value="1"/>
</dbReference>
<evidence type="ECO:0000256" key="5">
    <source>
        <dbReference type="ARBA" id="ARBA00022777"/>
    </source>
</evidence>
<dbReference type="PROSITE" id="PS50112">
    <property type="entry name" value="PAS"/>
    <property type="match status" value="1"/>
</dbReference>
<dbReference type="EMBL" id="VRYN01000005">
    <property type="protein sequence ID" value="TYO75520.1"/>
    <property type="molecule type" value="Genomic_DNA"/>
</dbReference>
<dbReference type="InterPro" id="IPR050736">
    <property type="entry name" value="Sensor_HK_Regulatory"/>
</dbReference>
<dbReference type="GO" id="GO:0000155">
    <property type="term" value="F:phosphorelay sensor kinase activity"/>
    <property type="evidence" value="ECO:0007669"/>
    <property type="project" value="InterPro"/>
</dbReference>
<dbReference type="SMART" id="SM00388">
    <property type="entry name" value="HisKA"/>
    <property type="match status" value="1"/>
</dbReference>
<sequence length="765" mass="81283">MTGSRRDAATVLESAAAITTATSVDRVFDALVEAVDDAVAAPACVATAAADGLSVHGWTGDADPETLATQPAARALDSGTVVRTTARDAVTVPVDDHAVVQVFQPPAAGGDDTVAVLTQLAAHATSAIQRLDAQRRAEASEQRFHALFEAADDALVLYGIEDGTPTAITHANESANALFELPAPGLCGHRLPTLVDAAADAFAPGNSSRRITTTVTATDTVVTVIVHPLPAANGVDAFAELRDVTEHVERERALTSLHDATRRMFDTEDREAIASIVIDAATALIDLPHVGLFFADADALVPAAAADAVTGTDLPALEAGDSIAWEVYTDGTPRWVTEVPSHPNVANARTKIQEEYLLPLGDHGVLIVGAERSGVLSRLDRDLAGILAANATAALDHARHARHLRDRETDLRRERNRLHALFENVPSPTASFVIEDGAPIVQSVNNAFETVFGWTEADLAGENIDEYIVPNDTRGDAAAYNRKMKAGETVNVEVQRRTTDGVRDFLLDVAPFRLADPSVHGFAVYTDITDRKERERELERQNERLEEFASIVSHDLRSPLNVARGRVELAEETGASEHFDRATQALDRMGTLIEDVLALARHGNSLDDTTAVALAEAATDAWQTVATTAATIEVADPPTVQADPTRLRSLLENLFRNAVEHGRPDAGEPPVDGAPITVTVGALPDADGPGFYVADDGVGVPPDRRDVVFESGTTFSDTGTGFGLAIVENVVDAHGWRVTLTDSADGGARFEFRTDGTPPGAPFRT</sequence>
<keyword evidence="6" id="KW-0902">Two-component regulatory system</keyword>
<dbReference type="Pfam" id="PF00512">
    <property type="entry name" value="HisKA"/>
    <property type="match status" value="1"/>
</dbReference>
<dbReference type="SUPFAM" id="SSF55781">
    <property type="entry name" value="GAF domain-like"/>
    <property type="match status" value="1"/>
</dbReference>
<evidence type="ECO:0000256" key="2">
    <source>
        <dbReference type="ARBA" id="ARBA00012438"/>
    </source>
</evidence>
<dbReference type="NCBIfam" id="TIGR00229">
    <property type="entry name" value="sensory_box"/>
    <property type="match status" value="1"/>
</dbReference>
<dbReference type="GeneID" id="39854947"/>
<dbReference type="InterPro" id="IPR003018">
    <property type="entry name" value="GAF"/>
</dbReference>
<evidence type="ECO:0000256" key="6">
    <source>
        <dbReference type="ARBA" id="ARBA00023012"/>
    </source>
</evidence>
<dbReference type="Pfam" id="PF13188">
    <property type="entry name" value="PAS_8"/>
    <property type="match status" value="1"/>
</dbReference>
<dbReference type="InterPro" id="IPR029016">
    <property type="entry name" value="GAF-like_dom_sf"/>
</dbReference>
<dbReference type="Proteomes" id="UP000323075">
    <property type="component" value="Unassembled WGS sequence"/>
</dbReference>
<dbReference type="InterPro" id="IPR035965">
    <property type="entry name" value="PAS-like_dom_sf"/>
</dbReference>
<keyword evidence="5 9" id="KW-0418">Kinase</keyword>
<keyword evidence="4 9" id="KW-0808">Transferase</keyword>
<dbReference type="Gene3D" id="3.30.450.40">
    <property type="match status" value="1"/>
</dbReference>
<dbReference type="InterPro" id="IPR036890">
    <property type="entry name" value="HATPase_C_sf"/>
</dbReference>
<feature type="domain" description="Histidine kinase" evidence="7">
    <location>
        <begin position="551"/>
        <end position="758"/>
    </location>
</feature>
<organism evidence="9 11">
    <name type="scientific">Halobacterium salinarum (strain ATCC 33171 / DSM 3754 / JCM 8978 / NBRC 102687 / NCIMB 764 / 91-R6)</name>
    <dbReference type="NCBI Taxonomy" id="2597657"/>
    <lineage>
        <taxon>Archaea</taxon>
        <taxon>Methanobacteriati</taxon>
        <taxon>Methanobacteriota</taxon>
        <taxon>Stenosarchaea group</taxon>
        <taxon>Halobacteria</taxon>
        <taxon>Halobacteriales</taxon>
        <taxon>Halobacteriaceae</taxon>
        <taxon>Halobacterium</taxon>
    </lineage>
</organism>
<reference evidence="10 12" key="2">
    <citation type="submission" date="2019-07" db="EMBL/GenBank/DDBJ databases">
        <title>Genomic Encyclopedia of Archaeal and Bacterial Type Strains, Phase II (KMG-II): from individual species to whole genera.</title>
        <authorList>
            <person name="Goeker M."/>
        </authorList>
    </citation>
    <scope>NUCLEOTIDE SEQUENCE [LARGE SCALE GENOMIC DNA]</scope>
    <source>
        <strain evidence="10 12">DSM 3754</strain>
    </source>
</reference>
<evidence type="ECO:0000313" key="12">
    <source>
        <dbReference type="Proteomes" id="UP000323075"/>
    </source>
</evidence>
<dbReference type="Gene3D" id="3.30.565.10">
    <property type="entry name" value="Histidine kinase-like ATPase, C-terminal domain"/>
    <property type="match status" value="1"/>
</dbReference>
<dbReference type="PROSITE" id="PS50109">
    <property type="entry name" value="HIS_KIN"/>
    <property type="match status" value="1"/>
</dbReference>
<evidence type="ECO:0000256" key="3">
    <source>
        <dbReference type="ARBA" id="ARBA00022553"/>
    </source>
</evidence>
<dbReference type="CDD" id="cd00130">
    <property type="entry name" value="PAS"/>
    <property type="match status" value="1"/>
</dbReference>
<accession>A0A4D6GX32</accession>
<evidence type="ECO:0000313" key="9">
    <source>
        <dbReference type="EMBL" id="QCC44767.1"/>
    </source>
</evidence>
<reference evidence="9 11" key="1">
    <citation type="journal article" date="2019" name="Microbiol. Resour. Announc.">
        <title>The Genome Sequence of the Halobacterium salinarum Type Strain Is Closely Related to That of Laboratory Strains NRC-1 and R1.</title>
        <authorList>
            <person name="Pfeiffer F."/>
            <person name="Marchfelder A."/>
            <person name="Habermann B."/>
            <person name="Dyall-Smith M.L."/>
        </authorList>
    </citation>
    <scope>NUCLEOTIDE SEQUENCE [LARGE SCALE GENOMIC DNA]</scope>
    <source>
        <strain evidence="9">91-R6</strain>
        <strain evidence="11">ATCC 33171 / DSM 3754 / JCM 8978 / NBRC 102687 / NCIMB 764 / 91-R6</strain>
    </source>
</reference>
<keyword evidence="3" id="KW-0597">Phosphoprotein</keyword>
<dbReference type="PANTHER" id="PTHR43711">
    <property type="entry name" value="TWO-COMPONENT HISTIDINE KINASE"/>
    <property type="match status" value="1"/>
</dbReference>
<dbReference type="PANTHER" id="PTHR43711:SF1">
    <property type="entry name" value="HISTIDINE KINASE 1"/>
    <property type="match status" value="1"/>
</dbReference>
<dbReference type="CDD" id="cd00082">
    <property type="entry name" value="HisKA"/>
    <property type="match status" value="1"/>
</dbReference>
<protein>
    <recommendedName>
        <fullName evidence="2">histidine kinase</fullName>
        <ecNumber evidence="2">2.7.13.3</ecNumber>
    </recommendedName>
</protein>
<dbReference type="Gene3D" id="3.30.450.20">
    <property type="entry name" value="PAS domain"/>
    <property type="match status" value="2"/>
</dbReference>
<dbReference type="SMART" id="SM00091">
    <property type="entry name" value="PAS"/>
    <property type="match status" value="2"/>
</dbReference>
<evidence type="ECO:0000259" key="7">
    <source>
        <dbReference type="PROSITE" id="PS50109"/>
    </source>
</evidence>
<dbReference type="Pfam" id="PF00989">
    <property type="entry name" value="PAS"/>
    <property type="match status" value="1"/>
</dbReference>